<comment type="caution">
    <text evidence="2">The sequence shown here is derived from an EMBL/GenBank/DDBJ whole genome shotgun (WGS) entry which is preliminary data.</text>
</comment>
<proteinExistence type="predicted"/>
<dbReference type="Gene3D" id="3.20.20.370">
    <property type="entry name" value="Glycoside hydrolase/deacetylase"/>
    <property type="match status" value="1"/>
</dbReference>
<dbReference type="InterPro" id="IPR005501">
    <property type="entry name" value="LamB/YcsF/PxpA-like"/>
</dbReference>
<dbReference type="PANTHER" id="PTHR30292">
    <property type="entry name" value="UNCHARACTERIZED PROTEIN YBGL-RELATED"/>
    <property type="match status" value="1"/>
</dbReference>
<keyword evidence="3" id="KW-1185">Reference proteome</keyword>
<gene>
    <name evidence="2" type="ORF">JL106_12810</name>
</gene>
<dbReference type="Pfam" id="PF03746">
    <property type="entry name" value="LamB_YcsF"/>
    <property type="match status" value="1"/>
</dbReference>
<sequence>MALNSDVGEGFGAWSFGDDDAILDGITAANVACGFHAGDPAILRRTCARAAARGVSIGAQVSYRDLAGFGRRFVDVDATELVDDLLYQIGALRMFAELAGSTVGYVKAHGALYNTAARHTEHAAAIVEAAGLAGGLPVVCQPGTAVWRRTVEAGLVPVAEVFADRAYTPDGLLVRRALPGAVLTDPDQVAERAVTMLTTGTVPAISGETVRFTEPPATLCVHSDTPGAAAIVAAVRAALTAAGIPLTGIGTTAGTGTGIDPGAAEAPDGPR</sequence>
<evidence type="ECO:0000313" key="2">
    <source>
        <dbReference type="EMBL" id="MBM9468160.1"/>
    </source>
</evidence>
<dbReference type="AlphaFoldDB" id="A0A939BZH5"/>
<dbReference type="NCBIfam" id="NF003814">
    <property type="entry name" value="PRK05406.1-3"/>
    <property type="match status" value="1"/>
</dbReference>
<dbReference type="CDD" id="cd10787">
    <property type="entry name" value="LamB_YcsF_like"/>
    <property type="match status" value="1"/>
</dbReference>
<organism evidence="2 3">
    <name type="scientific">Nakamurella leprariae</name>
    <dbReference type="NCBI Taxonomy" id="2803911"/>
    <lineage>
        <taxon>Bacteria</taxon>
        <taxon>Bacillati</taxon>
        <taxon>Actinomycetota</taxon>
        <taxon>Actinomycetes</taxon>
        <taxon>Nakamurellales</taxon>
        <taxon>Nakamurellaceae</taxon>
        <taxon>Nakamurella</taxon>
    </lineage>
</organism>
<dbReference type="GO" id="GO:0005975">
    <property type="term" value="P:carbohydrate metabolic process"/>
    <property type="evidence" value="ECO:0007669"/>
    <property type="project" value="InterPro"/>
</dbReference>
<dbReference type="SUPFAM" id="SSF88713">
    <property type="entry name" value="Glycoside hydrolase/deacetylase"/>
    <property type="match status" value="1"/>
</dbReference>
<protein>
    <submittedName>
        <fullName evidence="2">LamB/YcsF family protein</fullName>
    </submittedName>
</protein>
<accession>A0A939BZH5</accession>
<evidence type="ECO:0000313" key="3">
    <source>
        <dbReference type="Proteomes" id="UP000663792"/>
    </source>
</evidence>
<dbReference type="PANTHER" id="PTHR30292:SF0">
    <property type="entry name" value="5-OXOPROLINASE SUBUNIT A"/>
    <property type="match status" value="1"/>
</dbReference>
<dbReference type="EMBL" id="JAERWK010000016">
    <property type="protein sequence ID" value="MBM9468160.1"/>
    <property type="molecule type" value="Genomic_DNA"/>
</dbReference>
<dbReference type="InterPro" id="IPR011330">
    <property type="entry name" value="Glyco_hydro/deAcase_b/a-brl"/>
</dbReference>
<evidence type="ECO:0000256" key="1">
    <source>
        <dbReference type="SAM" id="MobiDB-lite"/>
    </source>
</evidence>
<dbReference type="Proteomes" id="UP000663792">
    <property type="component" value="Unassembled WGS sequence"/>
</dbReference>
<name>A0A939BZH5_9ACTN</name>
<reference evidence="2" key="1">
    <citation type="submission" date="2021-01" db="EMBL/GenBank/DDBJ databases">
        <title>YIM 132084 draft genome.</title>
        <authorList>
            <person name="An D."/>
        </authorList>
    </citation>
    <scope>NUCLEOTIDE SEQUENCE</scope>
    <source>
        <strain evidence="2">YIM 132084</strain>
    </source>
</reference>
<feature type="region of interest" description="Disordered" evidence="1">
    <location>
        <begin position="252"/>
        <end position="271"/>
    </location>
</feature>